<evidence type="ECO:0000259" key="1">
    <source>
        <dbReference type="Pfam" id="PF12867"/>
    </source>
</evidence>
<protein>
    <submittedName>
        <fullName evidence="2">Putative damage-inducible protein DinB</fullName>
    </submittedName>
</protein>
<dbReference type="AlphaFoldDB" id="A0A7W5H775"/>
<proteinExistence type="predicted"/>
<dbReference type="Proteomes" id="UP000536179">
    <property type="component" value="Unassembled WGS sequence"/>
</dbReference>
<dbReference type="InterPro" id="IPR034660">
    <property type="entry name" value="DinB/YfiT-like"/>
</dbReference>
<name>A0A7W5H775_9BACT</name>
<dbReference type="InterPro" id="IPR024775">
    <property type="entry name" value="DinB-like"/>
</dbReference>
<dbReference type="Pfam" id="PF12867">
    <property type="entry name" value="DinB_2"/>
    <property type="match status" value="1"/>
</dbReference>
<keyword evidence="3" id="KW-1185">Reference proteome</keyword>
<dbReference type="Gene3D" id="1.20.120.450">
    <property type="entry name" value="dinb family like domain"/>
    <property type="match status" value="1"/>
</dbReference>
<comment type="caution">
    <text evidence="2">The sequence shown here is derived from an EMBL/GenBank/DDBJ whole genome shotgun (WGS) entry which is preliminary data.</text>
</comment>
<organism evidence="2 3">
    <name type="scientific">Aporhodopirellula rubra</name>
    <dbReference type="NCBI Taxonomy" id="980271"/>
    <lineage>
        <taxon>Bacteria</taxon>
        <taxon>Pseudomonadati</taxon>
        <taxon>Planctomycetota</taxon>
        <taxon>Planctomycetia</taxon>
        <taxon>Pirellulales</taxon>
        <taxon>Pirellulaceae</taxon>
        <taxon>Aporhodopirellula</taxon>
    </lineage>
</organism>
<reference evidence="2 3" key="1">
    <citation type="submission" date="2020-08" db="EMBL/GenBank/DDBJ databases">
        <title>Genomic Encyclopedia of Type Strains, Phase III (KMG-III): the genomes of soil and plant-associated and newly described type strains.</title>
        <authorList>
            <person name="Whitman W."/>
        </authorList>
    </citation>
    <scope>NUCLEOTIDE SEQUENCE [LARGE SCALE GENOMIC DNA]</scope>
    <source>
        <strain evidence="2 3">CECT 8075</strain>
    </source>
</reference>
<dbReference type="SUPFAM" id="SSF109854">
    <property type="entry name" value="DinB/YfiT-like putative metalloenzymes"/>
    <property type="match status" value="1"/>
</dbReference>
<accession>A0A7W5H775</accession>
<feature type="domain" description="DinB-like" evidence="1">
    <location>
        <begin position="12"/>
        <end position="150"/>
    </location>
</feature>
<dbReference type="RefSeq" id="WP_184305966.1">
    <property type="nucleotide sequence ID" value="NZ_JACHXU010000011.1"/>
</dbReference>
<sequence>MNAFDILKQTYSTSQMVLTSYVSDLTSAELLTRPGEGCNHIAWQLGHLIVSEGSLLDSIIPGHSITLPEGFAENHSRENVASDDASQFATTEEYLALFAKLKDATFAAIDSLNVEDLDKPAPEHLAKMFPTLGSILVLVTTHPMMHVGQVVPVRRKLGKPIVI</sequence>
<gene>
    <name evidence="2" type="ORF">FHS27_003491</name>
</gene>
<evidence type="ECO:0000313" key="3">
    <source>
        <dbReference type="Proteomes" id="UP000536179"/>
    </source>
</evidence>
<evidence type="ECO:0000313" key="2">
    <source>
        <dbReference type="EMBL" id="MBB3207666.1"/>
    </source>
</evidence>
<dbReference type="EMBL" id="JACHXU010000011">
    <property type="protein sequence ID" value="MBB3207666.1"/>
    <property type="molecule type" value="Genomic_DNA"/>
</dbReference>